<name>A0A9P2XHT7_ACIBA</name>
<evidence type="ECO:0000313" key="2">
    <source>
        <dbReference type="EMBL" id="EXB60694.1"/>
    </source>
</evidence>
<organism evidence="2 3">
    <name type="scientific">Acinetobacter baumannii 1462234</name>
    <dbReference type="NCBI Taxonomy" id="1310646"/>
    <lineage>
        <taxon>Bacteria</taxon>
        <taxon>Pseudomonadati</taxon>
        <taxon>Pseudomonadota</taxon>
        <taxon>Gammaproteobacteria</taxon>
        <taxon>Moraxellales</taxon>
        <taxon>Moraxellaceae</taxon>
        <taxon>Acinetobacter</taxon>
        <taxon>Acinetobacter calcoaceticus/baumannii complex</taxon>
    </lineage>
</organism>
<keyword evidence="1" id="KW-0812">Transmembrane</keyword>
<keyword evidence="1" id="KW-0472">Membrane</keyword>
<gene>
    <name evidence="2" type="ORF">J545_3019</name>
</gene>
<evidence type="ECO:0000313" key="3">
    <source>
        <dbReference type="Proteomes" id="UP000020865"/>
    </source>
</evidence>
<accession>A0A9P2XHT7</accession>
<protein>
    <submittedName>
        <fullName evidence="2">Membrane protein</fullName>
    </submittedName>
</protein>
<reference evidence="2 3" key="1">
    <citation type="submission" date="2014-02" db="EMBL/GenBank/DDBJ databases">
        <title>Comparative genomics and transcriptomics to identify genetic mechanisms underlying the emergence of carbapenem resistant Acinetobacter baumannii (CRAb).</title>
        <authorList>
            <person name="Harris A.D."/>
            <person name="Johnson K.J."/>
            <person name="George J."/>
            <person name="Shefchek K."/>
            <person name="Daugherty S.C."/>
            <person name="Parankush S."/>
            <person name="Sadzewicz L."/>
            <person name="Tallon L."/>
            <person name="Sengamalay N."/>
            <person name="Hazen T.H."/>
            <person name="Rasko D.A."/>
        </authorList>
    </citation>
    <scope>NUCLEOTIDE SEQUENCE [LARGE SCALE GENOMIC DNA]</scope>
    <source>
        <strain evidence="2 3">1462234</strain>
    </source>
</reference>
<sequence>MPCLEFVSIIIFTALGMIEILILYNQYISSIFHGKTIK</sequence>
<dbReference type="AlphaFoldDB" id="A0A9P2XHT7"/>
<feature type="transmembrane region" description="Helical" evidence="1">
    <location>
        <begin position="6"/>
        <end position="25"/>
    </location>
</feature>
<dbReference type="EMBL" id="JEWR01000048">
    <property type="protein sequence ID" value="EXB60694.1"/>
    <property type="molecule type" value="Genomic_DNA"/>
</dbReference>
<dbReference type="Proteomes" id="UP000020865">
    <property type="component" value="Unassembled WGS sequence"/>
</dbReference>
<comment type="caution">
    <text evidence="2">The sequence shown here is derived from an EMBL/GenBank/DDBJ whole genome shotgun (WGS) entry which is preliminary data.</text>
</comment>
<keyword evidence="1" id="KW-1133">Transmembrane helix</keyword>
<evidence type="ECO:0000256" key="1">
    <source>
        <dbReference type="SAM" id="Phobius"/>
    </source>
</evidence>
<proteinExistence type="predicted"/>